<evidence type="ECO:0000313" key="1">
    <source>
        <dbReference type="EMBL" id="UZE95032.1"/>
    </source>
</evidence>
<dbReference type="GO" id="GO:0016746">
    <property type="term" value="F:acyltransferase activity"/>
    <property type="evidence" value="ECO:0007669"/>
    <property type="project" value="UniProtKB-KW"/>
</dbReference>
<accession>A0ABY6MZ47</accession>
<gene>
    <name evidence="1" type="ORF">NKI27_13260</name>
</gene>
<dbReference type="Gene3D" id="3.40.630.30">
    <property type="match status" value="1"/>
</dbReference>
<sequence>MGLAIQRNDSNNVLIQGFKQYFDIQRAESPETLRDVYRIRYGVYCKEFGFDLPSHHGQERDEFDRYSSHCLLTHKESGKKVGCIRVISLPEADKRMELPFITHCANSLYRDQIDPSTINPTEICEISRVAVVSEFRRRPGEKSSKDGLTGNLKVSNEEIEQTRRFPYIAPSLYLAAGALFLSGQKKQIFVATEPRLVKSLSMLGVRFNQVSELTEYHGKRAVYYFSRQSIKEDIEAMPTLLNGFFHYIQRQIT</sequence>
<evidence type="ECO:0000313" key="2">
    <source>
        <dbReference type="Proteomes" id="UP001163739"/>
    </source>
</evidence>
<dbReference type="InterPro" id="IPR016181">
    <property type="entry name" value="Acyl_CoA_acyltransferase"/>
</dbReference>
<organism evidence="1 2">
    <name type="scientific">Alkalimarinus alittae</name>
    <dbReference type="NCBI Taxonomy" id="2961619"/>
    <lineage>
        <taxon>Bacteria</taxon>
        <taxon>Pseudomonadati</taxon>
        <taxon>Pseudomonadota</taxon>
        <taxon>Gammaproteobacteria</taxon>
        <taxon>Alteromonadales</taxon>
        <taxon>Alteromonadaceae</taxon>
        <taxon>Alkalimarinus</taxon>
    </lineage>
</organism>
<reference evidence="1" key="1">
    <citation type="submission" date="2022-06" db="EMBL/GenBank/DDBJ databases">
        <title>Alkalimarinus sp. nov., isolated from gut of a Alitta virens.</title>
        <authorList>
            <person name="Yang A.I."/>
            <person name="Shin N.-R."/>
        </authorList>
    </citation>
    <scope>NUCLEOTIDE SEQUENCE</scope>
    <source>
        <strain evidence="1">A2M4</strain>
    </source>
</reference>
<dbReference type="RefSeq" id="WP_265046524.1">
    <property type="nucleotide sequence ID" value="NZ_CP100390.1"/>
</dbReference>
<dbReference type="EMBL" id="CP100390">
    <property type="protein sequence ID" value="UZE95032.1"/>
    <property type="molecule type" value="Genomic_DNA"/>
</dbReference>
<dbReference type="InterPro" id="IPR022484">
    <property type="entry name" value="PEP-CTERM/exosrtase_acylTfrase"/>
</dbReference>
<keyword evidence="1" id="KW-0012">Acyltransferase</keyword>
<dbReference type="SUPFAM" id="SSF55729">
    <property type="entry name" value="Acyl-CoA N-acyltransferases (Nat)"/>
    <property type="match status" value="1"/>
</dbReference>
<proteinExistence type="predicted"/>
<dbReference type="NCBIfam" id="TIGR03694">
    <property type="entry name" value="exosort_acyl"/>
    <property type="match status" value="1"/>
</dbReference>
<name>A0ABY6MZ47_9ALTE</name>
<protein>
    <submittedName>
        <fullName evidence="1">PEP-CTERM/exosortase system-associated acyltransferase</fullName>
    </submittedName>
</protein>
<dbReference type="Pfam" id="PF13444">
    <property type="entry name" value="Acetyltransf_5"/>
    <property type="match status" value="1"/>
</dbReference>
<dbReference type="Proteomes" id="UP001163739">
    <property type="component" value="Chromosome"/>
</dbReference>
<keyword evidence="1" id="KW-0808">Transferase</keyword>
<keyword evidence="2" id="KW-1185">Reference proteome</keyword>